<gene>
    <name evidence="5" type="ORF">C5C04_14270</name>
</gene>
<evidence type="ECO:0000256" key="2">
    <source>
        <dbReference type="ARBA" id="ARBA00022722"/>
    </source>
</evidence>
<dbReference type="GO" id="GO:0004518">
    <property type="term" value="F:nuclease activity"/>
    <property type="evidence" value="ECO:0007669"/>
    <property type="project" value="UniProtKB-KW"/>
</dbReference>
<proteinExistence type="predicted"/>
<name>A0ABD6W5F6_RATRA</name>
<keyword evidence="1" id="KW-1277">Toxin-antitoxin system</keyword>
<keyword evidence="3" id="KW-0378">Hydrolase</keyword>
<evidence type="ECO:0000256" key="4">
    <source>
        <dbReference type="SAM" id="MobiDB-lite"/>
    </source>
</evidence>
<feature type="region of interest" description="Disordered" evidence="4">
    <location>
        <begin position="1"/>
        <end position="28"/>
    </location>
</feature>
<evidence type="ECO:0000313" key="5">
    <source>
        <dbReference type="EMBL" id="PPF09811.1"/>
    </source>
</evidence>
<dbReference type="InterPro" id="IPR008201">
    <property type="entry name" value="HepT-like"/>
</dbReference>
<dbReference type="AlphaFoldDB" id="A0ABD6W5F6"/>
<sequence length="136" mass="14960">MTRPDEGETTQDRFTARPRRPADDTGKRSRLILEADRLLSRLDRAARDGEDEFVRPVSDSRDIGALALITLAEFVHRDLPAAVVAQLPGDAVEGLRATRNIAAHNYAALDNERLWATVSVHAPALLRTIRAALLNG</sequence>
<keyword evidence="2" id="KW-0540">Nuclease</keyword>
<accession>A0ABD6W5F6</accession>
<evidence type="ECO:0008006" key="7">
    <source>
        <dbReference type="Google" id="ProtNLM"/>
    </source>
</evidence>
<evidence type="ECO:0000256" key="1">
    <source>
        <dbReference type="ARBA" id="ARBA00022649"/>
    </source>
</evidence>
<organism evidence="5 6">
    <name type="scientific">Rathayibacter rathayi</name>
    <name type="common">Corynebacterium rathayi</name>
    <dbReference type="NCBI Taxonomy" id="33887"/>
    <lineage>
        <taxon>Bacteria</taxon>
        <taxon>Bacillati</taxon>
        <taxon>Actinomycetota</taxon>
        <taxon>Actinomycetes</taxon>
        <taxon>Micrococcales</taxon>
        <taxon>Microbacteriaceae</taxon>
        <taxon>Rathayibacter</taxon>
    </lineage>
</organism>
<evidence type="ECO:0000256" key="3">
    <source>
        <dbReference type="ARBA" id="ARBA00022801"/>
    </source>
</evidence>
<dbReference type="GO" id="GO:0016787">
    <property type="term" value="F:hydrolase activity"/>
    <property type="evidence" value="ECO:0007669"/>
    <property type="project" value="UniProtKB-KW"/>
</dbReference>
<evidence type="ECO:0000313" key="6">
    <source>
        <dbReference type="Proteomes" id="UP000237881"/>
    </source>
</evidence>
<dbReference type="RefSeq" id="WP_104326753.1">
    <property type="nucleotide sequence ID" value="NZ_PSUL01000058.1"/>
</dbReference>
<reference evidence="5 6" key="1">
    <citation type="submission" date="2018-02" db="EMBL/GenBank/DDBJ databases">
        <title>Bacteriophage NCPPB3778 and a type I-E CRISPR drive the evolution of the US Biological Select Agent, Rathayibacter toxicus.</title>
        <authorList>
            <person name="Davis E.W.II."/>
            <person name="Tabima J.F."/>
            <person name="Weisberg A.J."/>
            <person name="Lopes L.D."/>
            <person name="Wiseman M.S."/>
            <person name="Wiseman M.S."/>
            <person name="Pupko T."/>
            <person name="Belcher M.S."/>
            <person name="Sechler A.J."/>
            <person name="Tancos M.A."/>
            <person name="Schroeder B.K."/>
            <person name="Murray T.D."/>
            <person name="Luster D.G."/>
            <person name="Schneider W.L."/>
            <person name="Rogers E."/>
            <person name="Andreote F.D."/>
            <person name="Grunwald N.J."/>
            <person name="Putnam M.L."/>
            <person name="Chang J.H."/>
        </authorList>
    </citation>
    <scope>NUCLEOTIDE SEQUENCE [LARGE SCALE GENOMIC DNA]</scope>
    <source>
        <strain evidence="5 6">AY1I9</strain>
    </source>
</reference>
<protein>
    <recommendedName>
        <fullName evidence="7">DUF86 domain-containing protein</fullName>
    </recommendedName>
</protein>
<dbReference type="EMBL" id="PSUL01000058">
    <property type="protein sequence ID" value="PPF09811.1"/>
    <property type="molecule type" value="Genomic_DNA"/>
</dbReference>
<comment type="caution">
    <text evidence="5">The sequence shown here is derived from an EMBL/GenBank/DDBJ whole genome shotgun (WGS) entry which is preliminary data.</text>
</comment>
<dbReference type="Pfam" id="PF01934">
    <property type="entry name" value="HepT-like"/>
    <property type="match status" value="1"/>
</dbReference>
<dbReference type="Proteomes" id="UP000237881">
    <property type="component" value="Unassembled WGS sequence"/>
</dbReference>